<comment type="similarity">
    <text evidence="4">Belongs to the metallophosphoesterase superfamily.</text>
</comment>
<sequence>MKYNILRKLIRRLIVFTILLLICSILLFYYSRNIEPKLLDVNQFVIESKSVSNELDGFKIVQFSDTHLGSDYSLSQLQGLVENINDQNPDLIVFTGDLIDNSALYKERNEITPILKQLKATYGKYGIYGNHDVGGAGKTVYSQVLTNADFTILENASKTIQLEDNHEFSIIGLDDYLLGKPNPTNAFYKINKNAFSLLLVHEPDIANRLNEYPIDLQLSGHSHGGQVKLPFHKAIYTPPLATKYTEGLYDIQKSLKPMKLYVNRGIGTTRLPVRFFSQPELSVFTLRSLK</sequence>
<dbReference type="SUPFAM" id="SSF56300">
    <property type="entry name" value="Metallo-dependent phosphatases"/>
    <property type="match status" value="1"/>
</dbReference>
<evidence type="ECO:0000256" key="5">
    <source>
        <dbReference type="SAM" id="Phobius"/>
    </source>
</evidence>
<evidence type="ECO:0000256" key="1">
    <source>
        <dbReference type="ARBA" id="ARBA00001968"/>
    </source>
</evidence>
<evidence type="ECO:0000313" key="7">
    <source>
        <dbReference type="EMBL" id="GGI10946.1"/>
    </source>
</evidence>
<evidence type="ECO:0000313" key="8">
    <source>
        <dbReference type="Proteomes" id="UP000626244"/>
    </source>
</evidence>
<dbReference type="FunFam" id="3.60.21.10:FF:000028">
    <property type="entry name" value="Putative metallophosphoesterase"/>
    <property type="match status" value="1"/>
</dbReference>
<dbReference type="PANTHER" id="PTHR31302">
    <property type="entry name" value="TRANSMEMBRANE PROTEIN WITH METALLOPHOSPHOESTERASE DOMAIN-RELATED"/>
    <property type="match status" value="1"/>
</dbReference>
<keyword evidence="2" id="KW-0479">Metal-binding</keyword>
<protein>
    <submittedName>
        <fullName evidence="7">Metallophosphoesterase</fullName>
    </submittedName>
</protein>
<comment type="caution">
    <text evidence="7">The sequence shown here is derived from an EMBL/GenBank/DDBJ whole genome shotgun (WGS) entry which is preliminary data.</text>
</comment>
<dbReference type="RefSeq" id="WP_087998812.1">
    <property type="nucleotide sequence ID" value="NZ_BMHB01000001.1"/>
</dbReference>
<keyword evidence="5" id="KW-0812">Transmembrane</keyword>
<comment type="cofactor">
    <cofactor evidence="1">
        <name>a divalent metal cation</name>
        <dbReference type="ChEBI" id="CHEBI:60240"/>
    </cofactor>
</comment>
<dbReference type="InterPro" id="IPR004843">
    <property type="entry name" value="Calcineurin-like_PHP"/>
</dbReference>
<dbReference type="Proteomes" id="UP000626244">
    <property type="component" value="Unassembled WGS sequence"/>
</dbReference>
<dbReference type="GO" id="GO:0008758">
    <property type="term" value="F:UDP-2,3-diacylglucosamine hydrolase activity"/>
    <property type="evidence" value="ECO:0007669"/>
    <property type="project" value="TreeGrafter"/>
</dbReference>
<keyword evidence="8" id="KW-1185">Reference proteome</keyword>
<dbReference type="OrthoDB" id="9780884at2"/>
<dbReference type="EMBL" id="BMHB01000001">
    <property type="protein sequence ID" value="GGI10946.1"/>
    <property type="molecule type" value="Genomic_DNA"/>
</dbReference>
<reference evidence="8" key="1">
    <citation type="journal article" date="2019" name="Int. J. Syst. Evol. Microbiol.">
        <title>The Global Catalogue of Microorganisms (GCM) 10K type strain sequencing project: providing services to taxonomists for standard genome sequencing and annotation.</title>
        <authorList>
            <consortium name="The Broad Institute Genomics Platform"/>
            <consortium name="The Broad Institute Genome Sequencing Center for Infectious Disease"/>
            <person name="Wu L."/>
            <person name="Ma J."/>
        </authorList>
    </citation>
    <scope>NUCLEOTIDE SEQUENCE [LARGE SCALE GENOMIC DNA]</scope>
    <source>
        <strain evidence="8">CGMCC 1.14993</strain>
    </source>
</reference>
<keyword evidence="3" id="KW-0378">Hydrolase</keyword>
<evidence type="ECO:0000256" key="4">
    <source>
        <dbReference type="ARBA" id="ARBA00061089"/>
    </source>
</evidence>
<dbReference type="GO" id="GO:0016020">
    <property type="term" value="C:membrane"/>
    <property type="evidence" value="ECO:0007669"/>
    <property type="project" value="GOC"/>
</dbReference>
<gene>
    <name evidence="7" type="ORF">GCM10007380_05360</name>
</gene>
<evidence type="ECO:0000259" key="6">
    <source>
        <dbReference type="Pfam" id="PF00149"/>
    </source>
</evidence>
<organism evidence="7 8">
    <name type="scientific">Gottfriedia solisilvae</name>
    <dbReference type="NCBI Taxonomy" id="1516104"/>
    <lineage>
        <taxon>Bacteria</taxon>
        <taxon>Bacillati</taxon>
        <taxon>Bacillota</taxon>
        <taxon>Bacilli</taxon>
        <taxon>Bacillales</taxon>
        <taxon>Bacillaceae</taxon>
        <taxon>Gottfriedia</taxon>
    </lineage>
</organism>
<dbReference type="AlphaFoldDB" id="A0A8J3EW30"/>
<dbReference type="Gene3D" id="3.60.21.10">
    <property type="match status" value="1"/>
</dbReference>
<evidence type="ECO:0000256" key="3">
    <source>
        <dbReference type="ARBA" id="ARBA00022801"/>
    </source>
</evidence>
<keyword evidence="5" id="KW-0472">Membrane</keyword>
<evidence type="ECO:0000256" key="2">
    <source>
        <dbReference type="ARBA" id="ARBA00022723"/>
    </source>
</evidence>
<dbReference type="InterPro" id="IPR051158">
    <property type="entry name" value="Metallophosphoesterase_sf"/>
</dbReference>
<feature type="domain" description="Calcineurin-like phosphoesterase" evidence="6">
    <location>
        <begin position="58"/>
        <end position="224"/>
    </location>
</feature>
<dbReference type="Pfam" id="PF00149">
    <property type="entry name" value="Metallophos"/>
    <property type="match status" value="1"/>
</dbReference>
<name>A0A8J3EW30_9BACI</name>
<dbReference type="GO" id="GO:0046872">
    <property type="term" value="F:metal ion binding"/>
    <property type="evidence" value="ECO:0007669"/>
    <property type="project" value="UniProtKB-KW"/>
</dbReference>
<keyword evidence="5" id="KW-1133">Transmembrane helix</keyword>
<proteinExistence type="inferred from homology"/>
<dbReference type="PANTHER" id="PTHR31302:SF25">
    <property type="entry name" value="PHOSPHOESTERASE"/>
    <property type="match status" value="1"/>
</dbReference>
<dbReference type="InterPro" id="IPR029052">
    <property type="entry name" value="Metallo-depent_PP-like"/>
</dbReference>
<accession>A0A8J3EW30</accession>
<feature type="transmembrane region" description="Helical" evidence="5">
    <location>
        <begin position="12"/>
        <end position="30"/>
    </location>
</feature>
<dbReference type="GO" id="GO:0009245">
    <property type="term" value="P:lipid A biosynthetic process"/>
    <property type="evidence" value="ECO:0007669"/>
    <property type="project" value="TreeGrafter"/>
</dbReference>
<dbReference type="CDD" id="cd07385">
    <property type="entry name" value="MPP_YkuE_C"/>
    <property type="match status" value="1"/>
</dbReference>